<feature type="transmembrane region" description="Helical" evidence="8">
    <location>
        <begin position="22"/>
        <end position="40"/>
    </location>
</feature>
<dbReference type="GO" id="GO:1904680">
    <property type="term" value="F:peptide transmembrane transporter activity"/>
    <property type="evidence" value="ECO:0007669"/>
    <property type="project" value="InterPro"/>
</dbReference>
<keyword evidence="11" id="KW-1185">Reference proteome</keyword>
<gene>
    <name evidence="10" type="ORF">HNR40_005925</name>
</gene>
<feature type="transmembrane region" description="Helical" evidence="8">
    <location>
        <begin position="171"/>
        <end position="190"/>
    </location>
</feature>
<dbReference type="Pfam" id="PF00854">
    <property type="entry name" value="PTR2"/>
    <property type="match status" value="1"/>
</dbReference>
<evidence type="ECO:0000256" key="5">
    <source>
        <dbReference type="ARBA" id="ARBA00022692"/>
    </source>
</evidence>
<keyword evidence="7 8" id="KW-0472">Membrane</keyword>
<evidence type="ECO:0000256" key="7">
    <source>
        <dbReference type="ARBA" id="ARBA00023136"/>
    </source>
</evidence>
<dbReference type="AlphaFoldDB" id="A0A7W8EID7"/>
<dbReference type="NCBIfam" id="TIGR00924">
    <property type="entry name" value="yjdL_sub1_fam"/>
    <property type="match status" value="1"/>
</dbReference>
<comment type="caution">
    <text evidence="10">The sequence shown here is derived from an EMBL/GenBank/DDBJ whole genome shotgun (WGS) entry which is preliminary data.</text>
</comment>
<dbReference type="GO" id="GO:0005886">
    <property type="term" value="C:plasma membrane"/>
    <property type="evidence" value="ECO:0007669"/>
    <property type="project" value="UniProtKB-SubCell"/>
</dbReference>
<evidence type="ECO:0000313" key="10">
    <source>
        <dbReference type="EMBL" id="MBB5080438.1"/>
    </source>
</evidence>
<feature type="transmembrane region" description="Helical" evidence="8">
    <location>
        <begin position="106"/>
        <end position="132"/>
    </location>
</feature>
<feature type="transmembrane region" description="Helical" evidence="8">
    <location>
        <begin position="52"/>
        <end position="71"/>
    </location>
</feature>
<dbReference type="InterPro" id="IPR050171">
    <property type="entry name" value="MFS_Transporters"/>
</dbReference>
<evidence type="ECO:0000259" key="9">
    <source>
        <dbReference type="PROSITE" id="PS50850"/>
    </source>
</evidence>
<keyword evidence="3" id="KW-0813">Transport</keyword>
<reference evidence="10 11" key="1">
    <citation type="submission" date="2020-08" db="EMBL/GenBank/DDBJ databases">
        <title>Genomic Encyclopedia of Type Strains, Phase IV (KMG-IV): sequencing the most valuable type-strain genomes for metagenomic binning, comparative biology and taxonomic classification.</title>
        <authorList>
            <person name="Goeker M."/>
        </authorList>
    </citation>
    <scope>NUCLEOTIDE SEQUENCE [LARGE SCALE GENOMIC DNA]</scope>
    <source>
        <strain evidence="10 11">DSM 45385</strain>
    </source>
</reference>
<evidence type="ECO:0000256" key="1">
    <source>
        <dbReference type="ARBA" id="ARBA00004651"/>
    </source>
</evidence>
<feature type="transmembrane region" description="Helical" evidence="8">
    <location>
        <begin position="379"/>
        <end position="403"/>
    </location>
</feature>
<dbReference type="PROSITE" id="PS01022">
    <property type="entry name" value="PTR2_1"/>
    <property type="match status" value="1"/>
</dbReference>
<feature type="transmembrane region" description="Helical" evidence="8">
    <location>
        <begin position="323"/>
        <end position="341"/>
    </location>
</feature>
<proteinExistence type="inferred from homology"/>
<dbReference type="GO" id="GO:0006857">
    <property type="term" value="P:oligopeptide transport"/>
    <property type="evidence" value="ECO:0007669"/>
    <property type="project" value="InterPro"/>
</dbReference>
<keyword evidence="5 8" id="KW-0812">Transmembrane</keyword>
<dbReference type="InterPro" id="IPR000109">
    <property type="entry name" value="POT_fam"/>
</dbReference>
<dbReference type="RefSeq" id="WP_184966927.1">
    <property type="nucleotide sequence ID" value="NZ_JACHIN010000008.1"/>
</dbReference>
<feature type="transmembrane region" description="Helical" evidence="8">
    <location>
        <begin position="415"/>
        <end position="434"/>
    </location>
</feature>
<feature type="transmembrane region" description="Helical" evidence="8">
    <location>
        <begin position="83"/>
        <end position="100"/>
    </location>
</feature>
<feature type="domain" description="Major facilitator superfamily (MFS) profile" evidence="9">
    <location>
        <begin position="16"/>
        <end position="475"/>
    </location>
</feature>
<keyword evidence="4" id="KW-1003">Cell membrane</keyword>
<evidence type="ECO:0000256" key="2">
    <source>
        <dbReference type="ARBA" id="ARBA00005982"/>
    </source>
</evidence>
<accession>A0A7W8EID7</accession>
<keyword evidence="6 8" id="KW-1133">Transmembrane helix</keyword>
<dbReference type="InterPro" id="IPR020846">
    <property type="entry name" value="MFS_dom"/>
</dbReference>
<dbReference type="Gene3D" id="1.20.1250.20">
    <property type="entry name" value="MFS general substrate transporter like domains"/>
    <property type="match status" value="1"/>
</dbReference>
<comment type="similarity">
    <text evidence="2">Belongs to the major facilitator superfamily. Proton-dependent oligopeptide transporter (POT/PTR) (TC 2.A.17) family.</text>
</comment>
<dbReference type="PROSITE" id="PS50850">
    <property type="entry name" value="MFS"/>
    <property type="match status" value="1"/>
</dbReference>
<evidence type="ECO:0000256" key="3">
    <source>
        <dbReference type="ARBA" id="ARBA00022448"/>
    </source>
</evidence>
<comment type="subcellular location">
    <subcellularLocation>
        <location evidence="1">Cell membrane</location>
        <topology evidence="1">Multi-pass membrane protein</topology>
    </subcellularLocation>
</comment>
<evidence type="ECO:0000256" key="6">
    <source>
        <dbReference type="ARBA" id="ARBA00022989"/>
    </source>
</evidence>
<name>A0A7W8EID7_9ACTN</name>
<dbReference type="InterPro" id="IPR036259">
    <property type="entry name" value="MFS_trans_sf"/>
</dbReference>
<feature type="transmembrane region" description="Helical" evidence="8">
    <location>
        <begin position="280"/>
        <end position="303"/>
    </location>
</feature>
<evidence type="ECO:0000313" key="11">
    <source>
        <dbReference type="Proteomes" id="UP000568380"/>
    </source>
</evidence>
<dbReference type="PANTHER" id="PTHR23517">
    <property type="entry name" value="RESISTANCE PROTEIN MDTM, PUTATIVE-RELATED-RELATED"/>
    <property type="match status" value="1"/>
</dbReference>
<evidence type="ECO:0000256" key="8">
    <source>
        <dbReference type="SAM" id="Phobius"/>
    </source>
</evidence>
<evidence type="ECO:0000256" key="4">
    <source>
        <dbReference type="ARBA" id="ARBA00022475"/>
    </source>
</evidence>
<dbReference type="PANTHER" id="PTHR23517:SF15">
    <property type="entry name" value="PROTON-DEPENDENT OLIGOPEPTIDE FAMILY TRANSPORT PROTEIN"/>
    <property type="match status" value="1"/>
</dbReference>
<feature type="transmembrane region" description="Helical" evidence="8">
    <location>
        <begin position="144"/>
        <end position="165"/>
    </location>
</feature>
<dbReference type="EMBL" id="JACHIN010000008">
    <property type="protein sequence ID" value="MBB5080438.1"/>
    <property type="molecule type" value="Genomic_DNA"/>
</dbReference>
<feature type="transmembrane region" description="Helical" evidence="8">
    <location>
        <begin position="215"/>
        <end position="235"/>
    </location>
</feature>
<feature type="transmembrane region" description="Helical" evidence="8">
    <location>
        <begin position="353"/>
        <end position="373"/>
    </location>
</feature>
<dbReference type="CDD" id="cd17346">
    <property type="entry name" value="MFS_DtpA_like"/>
    <property type="match status" value="1"/>
</dbReference>
<feature type="transmembrane region" description="Helical" evidence="8">
    <location>
        <begin position="454"/>
        <end position="472"/>
    </location>
</feature>
<dbReference type="Proteomes" id="UP000568380">
    <property type="component" value="Unassembled WGS sequence"/>
</dbReference>
<dbReference type="InterPro" id="IPR005279">
    <property type="entry name" value="Dipep/tripep_permease"/>
</dbReference>
<protein>
    <submittedName>
        <fullName evidence="10">POT family proton-dependent oligopeptide transporter</fullName>
    </submittedName>
</protein>
<feature type="transmembrane region" description="Helical" evidence="8">
    <location>
        <begin position="241"/>
        <end position="259"/>
    </location>
</feature>
<sequence>MAPSLLPWRQPRWFSTLFMTDLWERFSFFGMMAILFLYATSPDGLGMPPGGAGALVGLYISATFVASVPGGWLGDRVFGQQRAVLYGAILIACGHLTLVIPAEATFYLGITFIAAGTGLLKPNLSALLGSFYPPGQAAEREAAFSVFFVSIQVGALLAPLITGFVGETVDWHLGFGTAAIGMGIGIAVFARGRRHFGELGREPGQPADPATLRRLRLWSAVVVAVVAAGLVAAAVQGVLRVELLVAVVGLLVLVAPLPYSRMILKRASAGERVRLRAYAWVFLTTTVLFLLVSQSNSVLNHFAAVSTDRQVGGFLVPASWFQSLHPLFVLLAAPVLARVWGGPAGRLAVPVKLAAGLVIAAGSFLLMVFAAQSPAASPLWLVVVYLTLSIAELIIGTVGLGVTAMVAPAGATSQLMGLWWLAGAVGAVVGGQLARLAMPGGAGPQAAQGPGPGYFLALTILPLLVAAALALARTRITARLRPGPANQSFQLTTDGGPV</sequence>
<dbReference type="InterPro" id="IPR018456">
    <property type="entry name" value="PTR2_symporter_CS"/>
</dbReference>
<organism evidence="10 11">
    <name type="scientific">Nonomuraea endophytica</name>
    <dbReference type="NCBI Taxonomy" id="714136"/>
    <lineage>
        <taxon>Bacteria</taxon>
        <taxon>Bacillati</taxon>
        <taxon>Actinomycetota</taxon>
        <taxon>Actinomycetes</taxon>
        <taxon>Streptosporangiales</taxon>
        <taxon>Streptosporangiaceae</taxon>
        <taxon>Nonomuraea</taxon>
    </lineage>
</organism>
<dbReference type="SUPFAM" id="SSF103473">
    <property type="entry name" value="MFS general substrate transporter"/>
    <property type="match status" value="1"/>
</dbReference>